<protein>
    <recommendedName>
        <fullName evidence="4">Tetratricopeptide repeat protein</fullName>
    </recommendedName>
</protein>
<feature type="compositionally biased region" description="Pro residues" evidence="1">
    <location>
        <begin position="488"/>
        <end position="499"/>
    </location>
</feature>
<evidence type="ECO:0000256" key="1">
    <source>
        <dbReference type="SAM" id="MobiDB-lite"/>
    </source>
</evidence>
<feature type="region of interest" description="Disordered" evidence="1">
    <location>
        <begin position="244"/>
        <end position="503"/>
    </location>
</feature>
<evidence type="ECO:0000313" key="2">
    <source>
        <dbReference type="EMBL" id="GAA4065148.1"/>
    </source>
</evidence>
<evidence type="ECO:0008006" key="4">
    <source>
        <dbReference type="Google" id="ProtNLM"/>
    </source>
</evidence>
<dbReference type="Proteomes" id="UP001499984">
    <property type="component" value="Unassembled WGS sequence"/>
</dbReference>
<name>A0ABP7VDN2_9ACTN</name>
<evidence type="ECO:0000313" key="3">
    <source>
        <dbReference type="Proteomes" id="UP001499984"/>
    </source>
</evidence>
<keyword evidence="3" id="KW-1185">Reference proteome</keyword>
<feature type="compositionally biased region" description="Low complexity" evidence="1">
    <location>
        <begin position="287"/>
        <end position="301"/>
    </location>
</feature>
<feature type="compositionally biased region" description="Pro residues" evidence="1">
    <location>
        <begin position="465"/>
        <end position="474"/>
    </location>
</feature>
<feature type="compositionally biased region" description="Pro residues" evidence="1">
    <location>
        <begin position="390"/>
        <end position="401"/>
    </location>
</feature>
<feature type="compositionally biased region" description="Low complexity" evidence="1">
    <location>
        <begin position="355"/>
        <end position="364"/>
    </location>
</feature>
<gene>
    <name evidence="2" type="ORF">GCM10022233_44670</name>
</gene>
<accession>A0ABP7VDN2</accession>
<organism evidence="2 3">
    <name type="scientific">Streptomyces shaanxiensis</name>
    <dbReference type="NCBI Taxonomy" id="653357"/>
    <lineage>
        <taxon>Bacteria</taxon>
        <taxon>Bacillati</taxon>
        <taxon>Actinomycetota</taxon>
        <taxon>Actinomycetes</taxon>
        <taxon>Kitasatosporales</taxon>
        <taxon>Streptomycetaceae</taxon>
        <taxon>Streptomyces</taxon>
    </lineage>
</organism>
<sequence>MPGTVLLLAAAPAGKGCLVDAASVLPVLAAVAPTVLSGTDTANVVELADPLEPQAVLTRLRAAAAAQAPLTVFLSGQLQLDRRQHLPHLALARTTPATVRYTGFPWHWIREELRLRAPGSTSILLDLHADTETWEWLRANALDSGRNTTVYGRIAPPPSRRTVAVPTYMKALATILRSGHRPPLDQLHQQVLTRISPEGGVGTDIVLTAHAPAQFPARGAAQVPVQVPVPVSGQALRQAPVQVLPQSPAGGPARLHPQPPAASSGEVLPSPAGSTVQLLPQRPSEGSGQAPAQVQPQQLPQSPGPMPALSPAPNSAPILGQAPAQVLPQEPRESPAEVSGPGPAQVLPQDSEPSPAQLPAQLPAEFLPRSPSESPGQTPVRNPASTLPTPTTPLTPPPMPAHSPAQMQAPSSVPSPAQSLQPSAAQSLPPGPAQRPAQPSTQAPVQPSTQPFARPSAQPLTQPFAGPPAQPPSQPSVGPSAQPRSQPASPPPSQPPTPNDPHAAIATAVESGRHGEAEALAAHYEQVALRAHGPASEEALHWIEVRADLAMLVGDPVRSCRTWLTVASARLSAGQAADTPAVEAAVDRAHHQWGQIKDTAPARELGPVLAELRGRVPGRRQGALENVLQQLQQLQTQS</sequence>
<comment type="caution">
    <text evidence="2">The sequence shown here is derived from an EMBL/GenBank/DDBJ whole genome shotgun (WGS) entry which is preliminary data.</text>
</comment>
<feature type="compositionally biased region" description="Low complexity" evidence="1">
    <location>
        <begin position="475"/>
        <end position="487"/>
    </location>
</feature>
<feature type="compositionally biased region" description="Low complexity" evidence="1">
    <location>
        <begin position="402"/>
        <end position="428"/>
    </location>
</feature>
<reference evidence="3" key="1">
    <citation type="journal article" date="2019" name="Int. J. Syst. Evol. Microbiol.">
        <title>The Global Catalogue of Microorganisms (GCM) 10K type strain sequencing project: providing services to taxonomists for standard genome sequencing and annotation.</title>
        <authorList>
            <consortium name="The Broad Institute Genomics Platform"/>
            <consortium name="The Broad Institute Genome Sequencing Center for Infectious Disease"/>
            <person name="Wu L."/>
            <person name="Ma J."/>
        </authorList>
    </citation>
    <scope>NUCLEOTIDE SEQUENCE [LARGE SCALE GENOMIC DNA]</scope>
    <source>
        <strain evidence="3">JCM 16925</strain>
    </source>
</reference>
<feature type="compositionally biased region" description="Polar residues" evidence="1">
    <location>
        <begin position="437"/>
        <end position="451"/>
    </location>
</feature>
<dbReference type="EMBL" id="BAAAZY010000011">
    <property type="protein sequence ID" value="GAA4065148.1"/>
    <property type="molecule type" value="Genomic_DNA"/>
</dbReference>
<feature type="compositionally biased region" description="Polar residues" evidence="1">
    <location>
        <begin position="371"/>
        <end position="380"/>
    </location>
</feature>
<proteinExistence type="predicted"/>